<keyword evidence="3" id="KW-1185">Reference proteome</keyword>
<evidence type="ECO:0000313" key="2">
    <source>
        <dbReference type="EMBL" id="CAB0002723.1"/>
    </source>
</evidence>
<dbReference type="OrthoDB" id="2019763at2759"/>
<feature type="non-terminal residue" evidence="2">
    <location>
        <position position="89"/>
    </location>
</feature>
<feature type="region of interest" description="Disordered" evidence="1">
    <location>
        <begin position="1"/>
        <end position="25"/>
    </location>
</feature>
<protein>
    <submittedName>
        <fullName evidence="2">Uncharacterized protein</fullName>
    </submittedName>
</protein>
<feature type="region of interest" description="Disordered" evidence="1">
    <location>
        <begin position="38"/>
        <end position="60"/>
    </location>
</feature>
<evidence type="ECO:0000313" key="3">
    <source>
        <dbReference type="Proteomes" id="UP000479000"/>
    </source>
</evidence>
<organism evidence="2 3">
    <name type="scientific">Nesidiocoris tenuis</name>
    <dbReference type="NCBI Taxonomy" id="355587"/>
    <lineage>
        <taxon>Eukaryota</taxon>
        <taxon>Metazoa</taxon>
        <taxon>Ecdysozoa</taxon>
        <taxon>Arthropoda</taxon>
        <taxon>Hexapoda</taxon>
        <taxon>Insecta</taxon>
        <taxon>Pterygota</taxon>
        <taxon>Neoptera</taxon>
        <taxon>Paraneoptera</taxon>
        <taxon>Hemiptera</taxon>
        <taxon>Heteroptera</taxon>
        <taxon>Panheteroptera</taxon>
        <taxon>Cimicomorpha</taxon>
        <taxon>Miridae</taxon>
        <taxon>Dicyphina</taxon>
        <taxon>Nesidiocoris</taxon>
    </lineage>
</organism>
<sequence>MELNEATKKLQMSGNQGAANEASRKEIEQLRRALEEAGHQAADYKKKMDEQKRAIESRTKDLDEKERGLIDLEMKLKKRKEQGDVAASK</sequence>
<name>A0A6H5GI49_9HEMI</name>
<proteinExistence type="predicted"/>
<reference evidence="2 3" key="1">
    <citation type="submission" date="2020-02" db="EMBL/GenBank/DDBJ databases">
        <authorList>
            <person name="Ferguson B K."/>
        </authorList>
    </citation>
    <scope>NUCLEOTIDE SEQUENCE [LARGE SCALE GENOMIC DNA]</scope>
</reference>
<dbReference type="AlphaFoldDB" id="A0A6H5GI49"/>
<dbReference type="Proteomes" id="UP000479000">
    <property type="component" value="Unassembled WGS sequence"/>
</dbReference>
<accession>A0A6H5GI49</accession>
<dbReference type="EMBL" id="CADCXU010012843">
    <property type="protein sequence ID" value="CAB0002723.1"/>
    <property type="molecule type" value="Genomic_DNA"/>
</dbReference>
<evidence type="ECO:0000256" key="1">
    <source>
        <dbReference type="SAM" id="MobiDB-lite"/>
    </source>
</evidence>
<gene>
    <name evidence="2" type="ORF">NTEN_LOCUS8510</name>
</gene>